<dbReference type="InterPro" id="IPR001173">
    <property type="entry name" value="Glyco_trans_2-like"/>
</dbReference>
<dbReference type="InterPro" id="IPR029044">
    <property type="entry name" value="Nucleotide-diphossugar_trans"/>
</dbReference>
<proteinExistence type="inferred from homology"/>
<sequence>MSQSNGVAEYRPLLTIVAPAYNEQEVLPEFHRRVSATLDQLGMPAEILYVNDGSTDATLSVMRQLQADDRRVSLIDLSRNFGKEIAMTAGLDYARGEAVIVIDTDLQDPPELIPEMVRLWRAGHDVVYAQRQSRDGETWLKKATAHCFYRLIDRVARVRVPRDTGDYRLLSRRAVEAVQQLKEQHRFMKGLFAWVGFSQIALPYRRDARYAGVTKWNYWKLWNFAIEGITSFTTVPLRVATYIGLGTAAFAFSYAAVVFYRAIMHGDPVRGYPSLMIVMLFLGGVQLMTLGVIGEYVGRMFNETKGRPLYFTNQVTFGANPPAVATSRSDIVGTA</sequence>
<evidence type="ECO:0000256" key="5">
    <source>
        <dbReference type="ARBA" id="ARBA00022692"/>
    </source>
</evidence>
<evidence type="ECO:0000256" key="4">
    <source>
        <dbReference type="ARBA" id="ARBA00022679"/>
    </source>
</evidence>
<dbReference type="SUPFAM" id="SSF53448">
    <property type="entry name" value="Nucleotide-diphospho-sugar transferases"/>
    <property type="match status" value="1"/>
</dbReference>
<keyword evidence="2" id="KW-1003">Cell membrane</keyword>
<name>A0A7I8C2V4_9BURK</name>
<evidence type="ECO:0000313" key="12">
    <source>
        <dbReference type="Proteomes" id="UP000510888"/>
    </source>
</evidence>
<dbReference type="PANTHER" id="PTHR48090:SF1">
    <property type="entry name" value="PROPHAGE BACTOPRENOL GLUCOSYL TRANSFERASE HOMOLOG"/>
    <property type="match status" value="1"/>
</dbReference>
<evidence type="ECO:0000256" key="3">
    <source>
        <dbReference type="ARBA" id="ARBA00022676"/>
    </source>
</evidence>
<dbReference type="GO" id="GO:0016757">
    <property type="term" value="F:glycosyltransferase activity"/>
    <property type="evidence" value="ECO:0007669"/>
    <property type="project" value="UniProtKB-KW"/>
</dbReference>
<evidence type="ECO:0000256" key="7">
    <source>
        <dbReference type="ARBA" id="ARBA00023136"/>
    </source>
</evidence>
<dbReference type="Gene3D" id="3.90.550.10">
    <property type="entry name" value="Spore Coat Polysaccharide Biosynthesis Protein SpsA, Chain A"/>
    <property type="match status" value="1"/>
</dbReference>
<keyword evidence="4 11" id="KW-0808">Transferase</keyword>
<comment type="similarity">
    <text evidence="8">Belongs to the glycosyltransferase 2 family. GtrB subfamily.</text>
</comment>
<reference evidence="11 12" key="1">
    <citation type="journal article" date="2020" name="Genes (Basel)">
        <title>Genomic Comparison of Insect Gut Symbionts from Divergent Burkholderia Subclades.</title>
        <authorList>
            <person name="Takeshita K."/>
            <person name="Kikuchi Y."/>
        </authorList>
    </citation>
    <scope>NUCLEOTIDE SEQUENCE [LARGE SCALE GENOMIC DNA]</scope>
    <source>
        <strain evidence="11 12">PGU16</strain>
        <plasmid evidence="11 12">PPGU16_p3</plasmid>
    </source>
</reference>
<keyword evidence="7 9" id="KW-0472">Membrane</keyword>
<accession>A0A7I8C2V4</accession>
<keyword evidence="3" id="KW-0328">Glycosyltransferase</keyword>
<dbReference type="AlphaFoldDB" id="A0A7I8C2V4"/>
<evidence type="ECO:0000259" key="10">
    <source>
        <dbReference type="Pfam" id="PF00535"/>
    </source>
</evidence>
<dbReference type="Proteomes" id="UP000510888">
    <property type="component" value="Plasmid PPGU16_p3"/>
</dbReference>
<evidence type="ECO:0000256" key="8">
    <source>
        <dbReference type="ARBA" id="ARBA00038152"/>
    </source>
</evidence>
<dbReference type="GO" id="GO:0005886">
    <property type="term" value="C:plasma membrane"/>
    <property type="evidence" value="ECO:0007669"/>
    <property type="project" value="UniProtKB-SubCell"/>
</dbReference>
<dbReference type="PANTHER" id="PTHR48090">
    <property type="entry name" value="UNDECAPRENYL-PHOSPHATE 4-DEOXY-4-FORMAMIDO-L-ARABINOSE TRANSFERASE-RELATED"/>
    <property type="match status" value="1"/>
</dbReference>
<evidence type="ECO:0000256" key="1">
    <source>
        <dbReference type="ARBA" id="ARBA00004651"/>
    </source>
</evidence>
<keyword evidence="11" id="KW-0614">Plasmid</keyword>
<dbReference type="EMBL" id="AP023178">
    <property type="protein sequence ID" value="BCF95374.1"/>
    <property type="molecule type" value="Genomic_DNA"/>
</dbReference>
<evidence type="ECO:0000313" key="11">
    <source>
        <dbReference type="EMBL" id="BCF95374.1"/>
    </source>
</evidence>
<feature type="transmembrane region" description="Helical" evidence="9">
    <location>
        <begin position="275"/>
        <end position="297"/>
    </location>
</feature>
<dbReference type="CDD" id="cd04187">
    <property type="entry name" value="DPM1_like_bac"/>
    <property type="match status" value="1"/>
</dbReference>
<feature type="transmembrane region" description="Helical" evidence="9">
    <location>
        <begin position="239"/>
        <end position="263"/>
    </location>
</feature>
<gene>
    <name evidence="11" type="primary">gtrB</name>
    <name evidence="11" type="ORF">PPGU16_84410</name>
</gene>
<keyword evidence="5 9" id="KW-0812">Transmembrane</keyword>
<dbReference type="InterPro" id="IPR050256">
    <property type="entry name" value="Glycosyltransferase_2"/>
</dbReference>
<dbReference type="Pfam" id="PF00535">
    <property type="entry name" value="Glycos_transf_2"/>
    <property type="match status" value="1"/>
</dbReference>
<dbReference type="KEGG" id="plad:PPGU16_84410"/>
<evidence type="ECO:0000256" key="2">
    <source>
        <dbReference type="ARBA" id="ARBA00022475"/>
    </source>
</evidence>
<geneLocation type="plasmid" evidence="11 12">
    <name>PPGU16_p3</name>
</geneLocation>
<dbReference type="FunFam" id="3.90.550.10:FF:000079">
    <property type="entry name" value="Probable glycosyl transferase"/>
    <property type="match status" value="1"/>
</dbReference>
<dbReference type="RefSeq" id="WP_180727800.1">
    <property type="nucleotide sequence ID" value="NZ_AP023178.1"/>
</dbReference>
<organism evidence="11 12">
    <name type="scientific">Paraburkholderia largidicola</name>
    <dbReference type="NCBI Taxonomy" id="3014751"/>
    <lineage>
        <taxon>Bacteria</taxon>
        <taxon>Pseudomonadati</taxon>
        <taxon>Pseudomonadota</taxon>
        <taxon>Betaproteobacteria</taxon>
        <taxon>Burkholderiales</taxon>
        <taxon>Burkholderiaceae</taxon>
        <taxon>Paraburkholderia</taxon>
    </lineage>
</organism>
<keyword evidence="12" id="KW-1185">Reference proteome</keyword>
<comment type="subcellular location">
    <subcellularLocation>
        <location evidence="1">Cell membrane</location>
        <topology evidence="1">Multi-pass membrane protein</topology>
    </subcellularLocation>
</comment>
<evidence type="ECO:0000256" key="6">
    <source>
        <dbReference type="ARBA" id="ARBA00022989"/>
    </source>
</evidence>
<feature type="domain" description="Glycosyltransferase 2-like" evidence="10">
    <location>
        <begin position="15"/>
        <end position="177"/>
    </location>
</feature>
<keyword evidence="6 9" id="KW-1133">Transmembrane helix</keyword>
<protein>
    <submittedName>
        <fullName evidence="11">Glycosyl transferase family 2</fullName>
    </submittedName>
</protein>
<evidence type="ECO:0000256" key="9">
    <source>
        <dbReference type="SAM" id="Phobius"/>
    </source>
</evidence>